<evidence type="ECO:0000256" key="4">
    <source>
        <dbReference type="ARBA" id="ARBA00022801"/>
    </source>
</evidence>
<evidence type="ECO:0000313" key="10">
    <source>
        <dbReference type="Proteomes" id="UP000801428"/>
    </source>
</evidence>
<keyword evidence="10" id="KW-1185">Reference proteome</keyword>
<dbReference type="PANTHER" id="PTHR43731">
    <property type="entry name" value="RHOMBOID PROTEASE"/>
    <property type="match status" value="1"/>
</dbReference>
<evidence type="ECO:0000256" key="7">
    <source>
        <dbReference type="SAM" id="Phobius"/>
    </source>
</evidence>
<feature type="transmembrane region" description="Helical" evidence="7">
    <location>
        <begin position="213"/>
        <end position="233"/>
    </location>
</feature>
<feature type="transmembrane region" description="Helical" evidence="7">
    <location>
        <begin position="152"/>
        <end position="170"/>
    </location>
</feature>
<comment type="caution">
    <text evidence="9">The sequence shown here is derived from an EMBL/GenBank/DDBJ whole genome shotgun (WGS) entry which is preliminary data.</text>
</comment>
<dbReference type="InterPro" id="IPR050925">
    <property type="entry name" value="Rhomboid_protease_S54"/>
</dbReference>
<reference evidence="9" key="1">
    <citation type="submission" date="2019-04" db="EMBL/GenBank/DDBJ databases">
        <title>Sequencing of skin fungus with MAO and IRED activity.</title>
        <authorList>
            <person name="Marsaioli A.J."/>
            <person name="Bonatto J.M.C."/>
            <person name="Reis Junior O."/>
        </authorList>
    </citation>
    <scope>NUCLEOTIDE SEQUENCE</scope>
    <source>
        <strain evidence="9">30M1</strain>
    </source>
</reference>
<dbReference type="InterPro" id="IPR035952">
    <property type="entry name" value="Rhomboid-like_sf"/>
</dbReference>
<dbReference type="Gene3D" id="1.20.1540.10">
    <property type="entry name" value="Rhomboid-like"/>
    <property type="match status" value="1"/>
</dbReference>
<evidence type="ECO:0000256" key="1">
    <source>
        <dbReference type="ARBA" id="ARBA00004141"/>
    </source>
</evidence>
<organism evidence="9 10">
    <name type="scientific">Curvularia kusanoi</name>
    <name type="common">Cochliobolus kusanoi</name>
    <dbReference type="NCBI Taxonomy" id="90978"/>
    <lineage>
        <taxon>Eukaryota</taxon>
        <taxon>Fungi</taxon>
        <taxon>Dikarya</taxon>
        <taxon>Ascomycota</taxon>
        <taxon>Pezizomycotina</taxon>
        <taxon>Dothideomycetes</taxon>
        <taxon>Pleosporomycetidae</taxon>
        <taxon>Pleosporales</taxon>
        <taxon>Pleosporineae</taxon>
        <taxon>Pleosporaceae</taxon>
        <taxon>Curvularia</taxon>
    </lineage>
</organism>
<feature type="transmembrane region" description="Helical" evidence="7">
    <location>
        <begin position="245"/>
        <end position="263"/>
    </location>
</feature>
<keyword evidence="5 7" id="KW-1133">Transmembrane helix</keyword>
<evidence type="ECO:0000313" key="9">
    <source>
        <dbReference type="EMBL" id="KAF3004886.1"/>
    </source>
</evidence>
<feature type="transmembrane region" description="Helical" evidence="7">
    <location>
        <begin position="64"/>
        <end position="85"/>
    </location>
</feature>
<proteinExistence type="inferred from homology"/>
<gene>
    <name evidence="9" type="ORF">E8E13_006163</name>
</gene>
<evidence type="ECO:0000259" key="8">
    <source>
        <dbReference type="Pfam" id="PF01694"/>
    </source>
</evidence>
<dbReference type="GO" id="GO:0016020">
    <property type="term" value="C:membrane"/>
    <property type="evidence" value="ECO:0007669"/>
    <property type="project" value="UniProtKB-SubCell"/>
</dbReference>
<evidence type="ECO:0000256" key="2">
    <source>
        <dbReference type="ARBA" id="ARBA00009045"/>
    </source>
</evidence>
<dbReference type="InterPro" id="IPR022764">
    <property type="entry name" value="Peptidase_S54_rhomboid_dom"/>
</dbReference>
<evidence type="ECO:0000256" key="5">
    <source>
        <dbReference type="ARBA" id="ARBA00022989"/>
    </source>
</evidence>
<dbReference type="SUPFAM" id="SSF144091">
    <property type="entry name" value="Rhomboid-like"/>
    <property type="match status" value="1"/>
</dbReference>
<name>A0A9P4THW3_CURKU</name>
<protein>
    <recommendedName>
        <fullName evidence="8">Peptidase S54 rhomboid domain-containing protein</fullName>
    </recommendedName>
</protein>
<dbReference type="Proteomes" id="UP000801428">
    <property type="component" value="Unassembled WGS sequence"/>
</dbReference>
<comment type="similarity">
    <text evidence="2">Belongs to the peptidase S54 family.</text>
</comment>
<comment type="subcellular location">
    <subcellularLocation>
        <location evidence="1">Membrane</location>
        <topology evidence="1">Multi-pass membrane protein</topology>
    </subcellularLocation>
</comment>
<dbReference type="PANTHER" id="PTHR43731:SF14">
    <property type="entry name" value="PRESENILIN-ASSOCIATED RHOMBOID-LIKE PROTEIN, MITOCHONDRIAL"/>
    <property type="match status" value="1"/>
</dbReference>
<keyword evidence="3 7" id="KW-0812">Transmembrane</keyword>
<sequence>MARPCPALRKPLSASFFSTATPRRPFPCNFFKQPSSTSLSRVKQTRSKSSGSFGHERRTAANLFILKGFIAINVAVFGFNIYTGVQAKQGYVDNFRKYIQNMTLNLRDFKNGYFWEPLTCIFAHADLMHIGFNMFTFWSLGRGLCMLPVTPGQFTFIVLGSGLAGSLSWLAQKQMRVQTGLESPNTPQRAMGFSGALMGTISVVASFMPREKIYFFGVVPVPLWLCVVGYGVYDGYYVNSEVSRTAHSGHLGGLAFGLAYYFLRLRRLRFPGSI</sequence>
<dbReference type="Pfam" id="PF01694">
    <property type="entry name" value="Rhomboid"/>
    <property type="match status" value="1"/>
</dbReference>
<keyword evidence="4" id="KW-0378">Hydrolase</keyword>
<feature type="domain" description="Peptidase S54 rhomboid" evidence="8">
    <location>
        <begin position="112"/>
        <end position="266"/>
    </location>
</feature>
<dbReference type="OrthoDB" id="418595at2759"/>
<dbReference type="EMBL" id="SWKU01000007">
    <property type="protein sequence ID" value="KAF3004886.1"/>
    <property type="molecule type" value="Genomic_DNA"/>
</dbReference>
<evidence type="ECO:0000256" key="3">
    <source>
        <dbReference type="ARBA" id="ARBA00022692"/>
    </source>
</evidence>
<accession>A0A9P4THW3</accession>
<dbReference type="AlphaFoldDB" id="A0A9P4THW3"/>
<keyword evidence="6 7" id="KW-0472">Membrane</keyword>
<evidence type="ECO:0000256" key="6">
    <source>
        <dbReference type="ARBA" id="ARBA00023136"/>
    </source>
</evidence>
<dbReference type="GO" id="GO:0004252">
    <property type="term" value="F:serine-type endopeptidase activity"/>
    <property type="evidence" value="ECO:0007669"/>
    <property type="project" value="InterPro"/>
</dbReference>